<reference evidence="1 2" key="1">
    <citation type="journal article" date="2016" name="Nat. Commun.">
        <title>Thousands of microbial genomes shed light on interconnected biogeochemical processes in an aquifer system.</title>
        <authorList>
            <person name="Anantharaman K."/>
            <person name="Brown C.T."/>
            <person name="Hug L.A."/>
            <person name="Sharon I."/>
            <person name="Castelle C.J."/>
            <person name="Probst A.J."/>
            <person name="Thomas B.C."/>
            <person name="Singh A."/>
            <person name="Wilkins M.J."/>
            <person name="Karaoz U."/>
            <person name="Brodie E.L."/>
            <person name="Williams K.H."/>
            <person name="Hubbard S.S."/>
            <person name="Banfield J.F."/>
        </authorList>
    </citation>
    <scope>NUCLEOTIDE SEQUENCE [LARGE SCALE GENOMIC DNA]</scope>
</reference>
<accession>A0A1F8C172</accession>
<organism evidence="1 2">
    <name type="scientific">Candidatus Woesebacteria bacterium RIFCSPLOWO2_01_FULL_44_14</name>
    <dbReference type="NCBI Taxonomy" id="1802525"/>
    <lineage>
        <taxon>Bacteria</taxon>
        <taxon>Candidatus Woeseibacteriota</taxon>
    </lineage>
</organism>
<proteinExistence type="predicted"/>
<evidence type="ECO:0000313" key="1">
    <source>
        <dbReference type="EMBL" id="OGM70076.1"/>
    </source>
</evidence>
<evidence type="ECO:0008006" key="3">
    <source>
        <dbReference type="Google" id="ProtNLM"/>
    </source>
</evidence>
<name>A0A1F8C172_9BACT</name>
<gene>
    <name evidence="1" type="ORF">A2975_03300</name>
</gene>
<dbReference type="AlphaFoldDB" id="A0A1F8C172"/>
<evidence type="ECO:0000313" key="2">
    <source>
        <dbReference type="Proteomes" id="UP000178429"/>
    </source>
</evidence>
<comment type="caution">
    <text evidence="1">The sequence shown here is derived from an EMBL/GenBank/DDBJ whole genome shotgun (WGS) entry which is preliminary data.</text>
</comment>
<dbReference type="EMBL" id="MGHL01000006">
    <property type="protein sequence ID" value="OGM70076.1"/>
    <property type="molecule type" value="Genomic_DNA"/>
</dbReference>
<protein>
    <recommendedName>
        <fullName evidence="3">Ribbon-helix-helix protein CopG domain-containing protein</fullName>
    </recommendedName>
</protein>
<sequence length="94" mass="10716">MLQRTQIMLDQNTKTDLELLSQATGKSISLLIREYLSTPIKKERRKVLKNKAKVNTAKVMLEMAKRAEQLGLGGPRDLAINHDYYLYGAPKVEK</sequence>
<dbReference type="Proteomes" id="UP000178429">
    <property type="component" value="Unassembled WGS sequence"/>
</dbReference>
<dbReference type="STRING" id="1802525.A2975_03300"/>